<feature type="domain" description="HTH gntR-type" evidence="8">
    <location>
        <begin position="20"/>
        <end position="88"/>
    </location>
</feature>
<evidence type="ECO:0000256" key="1">
    <source>
        <dbReference type="ARBA" id="ARBA00005384"/>
    </source>
</evidence>
<evidence type="ECO:0000256" key="5">
    <source>
        <dbReference type="ARBA" id="ARBA00023125"/>
    </source>
</evidence>
<name>A0ABQ3H599_9NEIS</name>
<evidence type="ECO:0000256" key="6">
    <source>
        <dbReference type="ARBA" id="ARBA00023163"/>
    </source>
</evidence>
<dbReference type="SMART" id="SM00345">
    <property type="entry name" value="HTH_GNTR"/>
    <property type="match status" value="1"/>
</dbReference>
<sequence length="506" mass="55436">MQAAWISEALAASLERHSKEGLSRQLMRLLRQWISDGRLAGDTLLPASRELAASLKVGRNTVLNAYEQLQAEGYLSTRHGAGTYVTGLFRQRQQTPLPARRLPLGLSARGASLFASCGLPQGLSGAFAPGVPEIRQFPHHCWQQLLSRHQRQAAPAMLNYTADGGLPALREVLAEYLQLSRSVRCRPEQILITNGAQQGLELTTRLLADPGDIAWVEEPGYAGTHAAFRGAGLSLLPAPVDAEGLAPQRVTDPRPPRLIYTTPSHQYPSGVVMSLSRRLALLQHAEQAQAWIIEDDYDSEFRYRSQPLPALQGMAPDERVIYIGTFSKVMYPGLRIGYLVVPDALIDAFRSANARLYREGQYPVQAALADFIAAGHFARHVRRMRELYRERQQVLRQALADSAAEQLALSPGEAGMHLVAGLPPGLQEQSLSQAAATQGVWLRPLARHYLATPQQHGLVLGYAGVDQHAIRHGAQVLARLLQEQGKNDEQATTSDQRLPTGTTGTV</sequence>
<dbReference type="EMBL" id="BMYP01000002">
    <property type="protein sequence ID" value="GHD71324.1"/>
    <property type="molecule type" value="Genomic_DNA"/>
</dbReference>
<keyword evidence="3" id="KW-0663">Pyridoxal phosphate</keyword>
<organism evidence="9 10">
    <name type="scientific">Vogesella fluminis</name>
    <dbReference type="NCBI Taxonomy" id="1069161"/>
    <lineage>
        <taxon>Bacteria</taxon>
        <taxon>Pseudomonadati</taxon>
        <taxon>Pseudomonadota</taxon>
        <taxon>Betaproteobacteria</taxon>
        <taxon>Neisseriales</taxon>
        <taxon>Chromobacteriaceae</taxon>
        <taxon>Vogesella</taxon>
    </lineage>
</organism>
<dbReference type="PANTHER" id="PTHR46577">
    <property type="entry name" value="HTH-TYPE TRANSCRIPTIONAL REGULATORY PROTEIN GABR"/>
    <property type="match status" value="1"/>
</dbReference>
<dbReference type="CDD" id="cd00609">
    <property type="entry name" value="AAT_like"/>
    <property type="match status" value="1"/>
</dbReference>
<dbReference type="InterPro" id="IPR015421">
    <property type="entry name" value="PyrdxlP-dep_Trfase_major"/>
</dbReference>
<comment type="caution">
    <text evidence="9">The sequence shown here is derived from an EMBL/GenBank/DDBJ whole genome shotgun (WGS) entry which is preliminary data.</text>
</comment>
<dbReference type="InterPro" id="IPR004839">
    <property type="entry name" value="Aminotransferase_I/II_large"/>
</dbReference>
<reference evidence="10" key="1">
    <citation type="journal article" date="2019" name="Int. J. Syst. Evol. Microbiol.">
        <title>The Global Catalogue of Microorganisms (GCM) 10K type strain sequencing project: providing services to taxonomists for standard genome sequencing and annotation.</title>
        <authorList>
            <consortium name="The Broad Institute Genomics Platform"/>
            <consortium name="The Broad Institute Genome Sequencing Center for Infectious Disease"/>
            <person name="Wu L."/>
            <person name="Ma J."/>
        </authorList>
    </citation>
    <scope>NUCLEOTIDE SEQUENCE [LARGE SCALE GENOMIC DNA]</scope>
    <source>
        <strain evidence="10">KCTC 23713</strain>
    </source>
</reference>
<dbReference type="Proteomes" id="UP000662678">
    <property type="component" value="Unassembled WGS sequence"/>
</dbReference>
<keyword evidence="6" id="KW-0804">Transcription</keyword>
<dbReference type="CDD" id="cd07377">
    <property type="entry name" value="WHTH_GntR"/>
    <property type="match status" value="1"/>
</dbReference>
<dbReference type="InterPro" id="IPR051446">
    <property type="entry name" value="HTH_trans_reg/aminotransferase"/>
</dbReference>
<proteinExistence type="inferred from homology"/>
<dbReference type="InterPro" id="IPR000524">
    <property type="entry name" value="Tscrpt_reg_HTH_GntR"/>
</dbReference>
<evidence type="ECO:0000256" key="7">
    <source>
        <dbReference type="SAM" id="MobiDB-lite"/>
    </source>
</evidence>
<evidence type="ECO:0000313" key="9">
    <source>
        <dbReference type="EMBL" id="GHD71324.1"/>
    </source>
</evidence>
<feature type="region of interest" description="Disordered" evidence="7">
    <location>
        <begin position="485"/>
        <end position="506"/>
    </location>
</feature>
<evidence type="ECO:0000256" key="2">
    <source>
        <dbReference type="ARBA" id="ARBA00021531"/>
    </source>
</evidence>
<evidence type="ECO:0000313" key="10">
    <source>
        <dbReference type="Proteomes" id="UP000662678"/>
    </source>
</evidence>
<dbReference type="SUPFAM" id="SSF46785">
    <property type="entry name" value="Winged helix' DNA-binding domain"/>
    <property type="match status" value="1"/>
</dbReference>
<dbReference type="Pfam" id="PF00392">
    <property type="entry name" value="GntR"/>
    <property type="match status" value="1"/>
</dbReference>
<evidence type="ECO:0000256" key="4">
    <source>
        <dbReference type="ARBA" id="ARBA00023015"/>
    </source>
</evidence>
<protein>
    <recommendedName>
        <fullName evidence="2">Putative 8-amino-7-oxononanoate synthase</fullName>
    </recommendedName>
</protein>
<dbReference type="InterPro" id="IPR015424">
    <property type="entry name" value="PyrdxlP-dep_Trfase"/>
</dbReference>
<dbReference type="RefSeq" id="WP_189351865.1">
    <property type="nucleotide sequence ID" value="NZ_BMYP01000002.1"/>
</dbReference>
<dbReference type="InterPro" id="IPR036388">
    <property type="entry name" value="WH-like_DNA-bd_sf"/>
</dbReference>
<keyword evidence="10" id="KW-1185">Reference proteome</keyword>
<dbReference type="Gene3D" id="3.40.640.10">
    <property type="entry name" value="Type I PLP-dependent aspartate aminotransferase-like (Major domain)"/>
    <property type="match status" value="1"/>
</dbReference>
<comment type="similarity">
    <text evidence="1">In the C-terminal section; belongs to the class-I pyridoxal-phosphate-dependent aminotransferase family.</text>
</comment>
<feature type="compositionally biased region" description="Polar residues" evidence="7">
    <location>
        <begin position="490"/>
        <end position="506"/>
    </location>
</feature>
<evidence type="ECO:0000259" key="8">
    <source>
        <dbReference type="PROSITE" id="PS50949"/>
    </source>
</evidence>
<accession>A0ABQ3H599</accession>
<dbReference type="PRINTS" id="PR00035">
    <property type="entry name" value="HTHGNTR"/>
</dbReference>
<dbReference type="PROSITE" id="PS50949">
    <property type="entry name" value="HTH_GNTR"/>
    <property type="match status" value="1"/>
</dbReference>
<gene>
    <name evidence="9" type="ORF">GCM10011419_02910</name>
</gene>
<dbReference type="PANTHER" id="PTHR46577:SF1">
    <property type="entry name" value="HTH-TYPE TRANSCRIPTIONAL REGULATORY PROTEIN GABR"/>
    <property type="match status" value="1"/>
</dbReference>
<dbReference type="SUPFAM" id="SSF53383">
    <property type="entry name" value="PLP-dependent transferases"/>
    <property type="match status" value="1"/>
</dbReference>
<keyword evidence="4" id="KW-0805">Transcription regulation</keyword>
<dbReference type="Gene3D" id="1.10.10.10">
    <property type="entry name" value="Winged helix-like DNA-binding domain superfamily/Winged helix DNA-binding domain"/>
    <property type="match status" value="1"/>
</dbReference>
<evidence type="ECO:0000256" key="3">
    <source>
        <dbReference type="ARBA" id="ARBA00022898"/>
    </source>
</evidence>
<dbReference type="InterPro" id="IPR036390">
    <property type="entry name" value="WH_DNA-bd_sf"/>
</dbReference>
<keyword evidence="5" id="KW-0238">DNA-binding</keyword>
<dbReference type="Pfam" id="PF00155">
    <property type="entry name" value="Aminotran_1_2"/>
    <property type="match status" value="1"/>
</dbReference>